<dbReference type="InterPro" id="IPR003717">
    <property type="entry name" value="RecO"/>
</dbReference>
<keyword evidence="3 7" id="KW-0227">DNA damage</keyword>
<keyword evidence="11" id="KW-1185">Reference proteome</keyword>
<dbReference type="EMBL" id="FNBI01000003">
    <property type="protein sequence ID" value="SDF37661.1"/>
    <property type="molecule type" value="Genomic_DNA"/>
</dbReference>
<reference evidence="9 12" key="2">
    <citation type="submission" date="2019-12" db="EMBL/GenBank/DDBJ databases">
        <authorList>
            <person name="Zheng J."/>
        </authorList>
    </citation>
    <scope>NUCLEOTIDE SEQUENCE [LARGE SCALE GENOMIC DNA]</scope>
    <source>
        <strain evidence="9 12">DSM 27347</strain>
    </source>
</reference>
<dbReference type="InterPro" id="IPR012340">
    <property type="entry name" value="NA-bd_OB-fold"/>
</dbReference>
<evidence type="ECO:0000313" key="11">
    <source>
        <dbReference type="Proteomes" id="UP000323502"/>
    </source>
</evidence>
<dbReference type="GO" id="GO:0006310">
    <property type="term" value="P:DNA recombination"/>
    <property type="evidence" value="ECO:0007669"/>
    <property type="project" value="UniProtKB-UniRule"/>
</dbReference>
<evidence type="ECO:0000256" key="2">
    <source>
        <dbReference type="ARBA" id="ARBA00021310"/>
    </source>
</evidence>
<dbReference type="OrthoDB" id="9804792at2"/>
<dbReference type="InterPro" id="IPR037278">
    <property type="entry name" value="ARFGAP/RecO"/>
</dbReference>
<dbReference type="NCBIfam" id="TIGR00613">
    <property type="entry name" value="reco"/>
    <property type="match status" value="1"/>
</dbReference>
<dbReference type="Gene3D" id="2.40.50.140">
    <property type="entry name" value="Nucleic acid-binding proteins"/>
    <property type="match status" value="1"/>
</dbReference>
<feature type="domain" description="DNA replication/recombination mediator RecO N-terminal" evidence="8">
    <location>
        <begin position="3"/>
        <end position="76"/>
    </location>
</feature>
<dbReference type="HAMAP" id="MF_00201">
    <property type="entry name" value="RecO"/>
    <property type="match status" value="1"/>
</dbReference>
<dbReference type="EMBL" id="WSUT01000005">
    <property type="protein sequence ID" value="MWC43666.1"/>
    <property type="molecule type" value="Genomic_DNA"/>
</dbReference>
<evidence type="ECO:0000256" key="4">
    <source>
        <dbReference type="ARBA" id="ARBA00023172"/>
    </source>
</evidence>
<comment type="similarity">
    <text evidence="1 7">Belongs to the RecO family.</text>
</comment>
<evidence type="ECO:0000256" key="3">
    <source>
        <dbReference type="ARBA" id="ARBA00022763"/>
    </source>
</evidence>
<comment type="function">
    <text evidence="7">Involved in DNA repair and RecF pathway recombination.</text>
</comment>
<dbReference type="GO" id="GO:0006302">
    <property type="term" value="P:double-strand break repair"/>
    <property type="evidence" value="ECO:0007669"/>
    <property type="project" value="TreeGrafter"/>
</dbReference>
<sequence length="243" mass="25852">MRIAGPAIILSIRAHGEHGAIVRALTRSDGVQAGYVRGGRSRTLRPILQPANTISGEWRARTAEQLPALTVELVDTRATLHGEPLAASALEWLTALTAAALPEAQPYPRVYDALDGVLGAIAVAPSARGWATGLVRYELLLLAELGFGLDLSACTVSRATEDLGYVSPRSGAAVARGAARGYEAKLLPLPDFLREGGAAEWPDIFDGLRITGHFLARDLLPGPRSDVLAARERLVERLKRAVA</sequence>
<proteinExistence type="inferred from homology"/>
<dbReference type="RefSeq" id="WP_149682123.1">
    <property type="nucleotide sequence ID" value="NZ_FNBI01000003.1"/>
</dbReference>
<dbReference type="InterPro" id="IPR022572">
    <property type="entry name" value="DNA_rep/recomb_RecO_N"/>
</dbReference>
<dbReference type="Proteomes" id="UP000323502">
    <property type="component" value="Unassembled WGS sequence"/>
</dbReference>
<dbReference type="InterPro" id="IPR042242">
    <property type="entry name" value="RecO_C"/>
</dbReference>
<dbReference type="Pfam" id="PF11967">
    <property type="entry name" value="RecO_N"/>
    <property type="match status" value="1"/>
</dbReference>
<dbReference type="SUPFAM" id="SSF57863">
    <property type="entry name" value="ArfGap/RecO-like zinc finger"/>
    <property type="match status" value="1"/>
</dbReference>
<evidence type="ECO:0000256" key="5">
    <source>
        <dbReference type="ARBA" id="ARBA00023204"/>
    </source>
</evidence>
<keyword evidence="4 7" id="KW-0233">DNA recombination</keyword>
<dbReference type="Pfam" id="PF02565">
    <property type="entry name" value="RecO_C"/>
    <property type="match status" value="1"/>
</dbReference>
<name>A0A1G7KKM5_9SPHN</name>
<protein>
    <recommendedName>
        <fullName evidence="2 7">DNA repair protein RecO</fullName>
    </recommendedName>
    <alternativeName>
        <fullName evidence="6 7">Recombination protein O</fullName>
    </alternativeName>
</protein>
<evidence type="ECO:0000313" key="9">
    <source>
        <dbReference type="EMBL" id="MWC43666.1"/>
    </source>
</evidence>
<organism evidence="10 11">
    <name type="scientific">Sphingomonas carotinifaciens</name>
    <dbReference type="NCBI Taxonomy" id="1166323"/>
    <lineage>
        <taxon>Bacteria</taxon>
        <taxon>Pseudomonadati</taxon>
        <taxon>Pseudomonadota</taxon>
        <taxon>Alphaproteobacteria</taxon>
        <taxon>Sphingomonadales</taxon>
        <taxon>Sphingomonadaceae</taxon>
        <taxon>Sphingomonas</taxon>
    </lineage>
</organism>
<keyword evidence="5 7" id="KW-0234">DNA repair</keyword>
<accession>A0A1G7KKM5</accession>
<evidence type="ECO:0000256" key="6">
    <source>
        <dbReference type="ARBA" id="ARBA00033409"/>
    </source>
</evidence>
<dbReference type="GO" id="GO:0043590">
    <property type="term" value="C:bacterial nucleoid"/>
    <property type="evidence" value="ECO:0007669"/>
    <property type="project" value="TreeGrafter"/>
</dbReference>
<evidence type="ECO:0000256" key="1">
    <source>
        <dbReference type="ARBA" id="ARBA00007452"/>
    </source>
</evidence>
<gene>
    <name evidence="7 9" type="primary">recO</name>
    <name evidence="9" type="ORF">GQR91_08335</name>
    <name evidence="10" type="ORF">SAMN05216557_103155</name>
</gene>
<dbReference type="Proteomes" id="UP000436801">
    <property type="component" value="Unassembled WGS sequence"/>
</dbReference>
<dbReference type="PANTHER" id="PTHR33991">
    <property type="entry name" value="DNA REPAIR PROTEIN RECO"/>
    <property type="match status" value="1"/>
</dbReference>
<evidence type="ECO:0000259" key="8">
    <source>
        <dbReference type="Pfam" id="PF11967"/>
    </source>
</evidence>
<dbReference type="AlphaFoldDB" id="A0A1G7KKM5"/>
<dbReference type="Gene3D" id="1.20.1440.120">
    <property type="entry name" value="Recombination protein O, C-terminal domain"/>
    <property type="match status" value="1"/>
</dbReference>
<reference evidence="10 11" key="1">
    <citation type="submission" date="2016-10" db="EMBL/GenBank/DDBJ databases">
        <authorList>
            <person name="Varghese N."/>
            <person name="Submissions S."/>
        </authorList>
    </citation>
    <scope>NUCLEOTIDE SEQUENCE [LARGE SCALE GENOMIC DNA]</scope>
    <source>
        <strain evidence="10 11">S7-754</strain>
    </source>
</reference>
<evidence type="ECO:0000313" key="12">
    <source>
        <dbReference type="Proteomes" id="UP000436801"/>
    </source>
</evidence>
<dbReference type="PANTHER" id="PTHR33991:SF1">
    <property type="entry name" value="DNA REPAIR PROTEIN RECO"/>
    <property type="match status" value="1"/>
</dbReference>
<evidence type="ECO:0000256" key="7">
    <source>
        <dbReference type="HAMAP-Rule" id="MF_00201"/>
    </source>
</evidence>
<evidence type="ECO:0000313" key="10">
    <source>
        <dbReference type="EMBL" id="SDF37661.1"/>
    </source>
</evidence>